<organism evidence="1 2">
    <name type="scientific">Dorea formicigenerans ATCC 27755</name>
    <dbReference type="NCBI Taxonomy" id="411461"/>
    <lineage>
        <taxon>Bacteria</taxon>
        <taxon>Bacillati</taxon>
        <taxon>Bacillota</taxon>
        <taxon>Clostridia</taxon>
        <taxon>Lachnospirales</taxon>
        <taxon>Lachnospiraceae</taxon>
        <taxon>Dorea</taxon>
    </lineage>
</organism>
<accession>B0G6I9</accession>
<dbReference type="Proteomes" id="UP000005359">
    <property type="component" value="Unassembled WGS sequence"/>
</dbReference>
<name>B0G6I9_9FIRM</name>
<evidence type="ECO:0000313" key="1">
    <source>
        <dbReference type="EMBL" id="EDR46750.1"/>
    </source>
</evidence>
<evidence type="ECO:0000313" key="2">
    <source>
        <dbReference type="Proteomes" id="UP000005359"/>
    </source>
</evidence>
<dbReference type="PaxDb" id="411461-DORFOR_01973"/>
<comment type="caution">
    <text evidence="1">The sequence shown here is derived from an EMBL/GenBank/DDBJ whole genome shotgun (WGS) entry which is preliminary data.</text>
</comment>
<proteinExistence type="predicted"/>
<gene>
    <name evidence="1" type="ORF">DORFOR_01973</name>
</gene>
<protein>
    <submittedName>
        <fullName evidence="1">Uncharacterized protein</fullName>
    </submittedName>
</protein>
<sequence>MNFNLYVRKLNEVIEKSCLENAYSHIVYQIFELTLDDEKYSIVDTSTLKRTINKATAPSDAIAVPDFVITRKGYSFDGFQDSDDILGCVEVKYKDVDVKNPDRLCSTPQNKGYLDVYDKVIYTNGWIWRLYDNSSQYSIEINFKEDFSNAEYGKLLDFLCSINWGEKK</sequence>
<dbReference type="GeneID" id="92865303"/>
<reference evidence="1 2" key="1">
    <citation type="submission" date="2007-10" db="EMBL/GenBank/DDBJ databases">
        <title>Draft genome sequence of Dorea formicigenerans(ATCC 27755).</title>
        <authorList>
            <person name="Sudarsanam P."/>
            <person name="Ley R."/>
            <person name="Guruge J."/>
            <person name="Turnbaugh P.J."/>
            <person name="Mahowald M."/>
            <person name="Liep D."/>
            <person name="Gordon J."/>
        </authorList>
    </citation>
    <scope>NUCLEOTIDE SEQUENCE [LARGE SCALE GENOMIC DNA]</scope>
    <source>
        <strain evidence="1 2">ATCC 27755</strain>
    </source>
</reference>
<dbReference type="RefSeq" id="WP_005333567.1">
    <property type="nucleotide sequence ID" value="NZ_AAXA02000014.1"/>
</dbReference>
<dbReference type="AlphaFoldDB" id="B0G6I9"/>
<dbReference type="STRING" id="411461.DORFOR_01973"/>
<reference evidence="1 2" key="2">
    <citation type="submission" date="2007-10" db="EMBL/GenBank/DDBJ databases">
        <authorList>
            <person name="Fulton L."/>
            <person name="Clifton S."/>
            <person name="Fulton B."/>
            <person name="Xu J."/>
            <person name="Minx P."/>
            <person name="Pepin K.H."/>
            <person name="Johnson M."/>
            <person name="Thiruvilangam P."/>
            <person name="Bhonagiri V."/>
            <person name="Nash W.E."/>
            <person name="Wang C."/>
            <person name="Mardis E.R."/>
            <person name="Wilson R.K."/>
        </authorList>
    </citation>
    <scope>NUCLEOTIDE SEQUENCE [LARGE SCALE GENOMIC DNA]</scope>
    <source>
        <strain evidence="1 2">ATCC 27755</strain>
    </source>
</reference>
<dbReference type="EMBL" id="AAXA02000014">
    <property type="protein sequence ID" value="EDR46750.1"/>
    <property type="molecule type" value="Genomic_DNA"/>
</dbReference>